<organism evidence="1 2">
    <name type="scientific">Phytophthora cactorum</name>
    <dbReference type="NCBI Taxonomy" id="29920"/>
    <lineage>
        <taxon>Eukaryota</taxon>
        <taxon>Sar</taxon>
        <taxon>Stramenopiles</taxon>
        <taxon>Oomycota</taxon>
        <taxon>Peronosporomycetes</taxon>
        <taxon>Peronosporales</taxon>
        <taxon>Peronosporaceae</taxon>
        <taxon>Phytophthora</taxon>
    </lineage>
</organism>
<evidence type="ECO:0000313" key="2">
    <source>
        <dbReference type="Proteomes" id="UP000760860"/>
    </source>
</evidence>
<protein>
    <submittedName>
        <fullName evidence="1">Uncharacterized protein</fullName>
    </submittedName>
</protein>
<reference evidence="1" key="1">
    <citation type="submission" date="2018-05" db="EMBL/GenBank/DDBJ databases">
        <title>Effector identification in a new, highly contiguous assembly of the strawberry crown rot pathogen Phytophthora cactorum.</title>
        <authorList>
            <person name="Armitage A.D."/>
            <person name="Nellist C.F."/>
            <person name="Bates H."/>
            <person name="Vickerstaff R.J."/>
            <person name="Harrison R.J."/>
        </authorList>
    </citation>
    <scope>NUCLEOTIDE SEQUENCE</scope>
    <source>
        <strain evidence="1">P421</strain>
    </source>
</reference>
<gene>
    <name evidence="1" type="ORF">PC129_g24302</name>
</gene>
<name>A0A8T1H0T4_9STRA</name>
<accession>A0A8T1H0T4</accession>
<dbReference type="VEuPathDB" id="FungiDB:PC110_g22650"/>
<proteinExistence type="predicted"/>
<dbReference type="EMBL" id="RCMV01003478">
    <property type="protein sequence ID" value="KAG3198571.1"/>
    <property type="molecule type" value="Genomic_DNA"/>
</dbReference>
<evidence type="ECO:0000313" key="1">
    <source>
        <dbReference type="EMBL" id="KAG3198571.1"/>
    </source>
</evidence>
<sequence length="46" mass="5149">MLTSVMGVQKKGKNFAVDEEAQLSRSYLYTIKESATGKSQTSTTFW</sequence>
<dbReference type="AlphaFoldDB" id="A0A8T1H0T4"/>
<comment type="caution">
    <text evidence="1">The sequence shown here is derived from an EMBL/GenBank/DDBJ whole genome shotgun (WGS) entry which is preliminary data.</text>
</comment>
<dbReference type="Proteomes" id="UP000760860">
    <property type="component" value="Unassembled WGS sequence"/>
</dbReference>